<organism evidence="2 3">
    <name type="scientific">Trichonephila inaurata madagascariensis</name>
    <dbReference type="NCBI Taxonomy" id="2747483"/>
    <lineage>
        <taxon>Eukaryota</taxon>
        <taxon>Metazoa</taxon>
        <taxon>Ecdysozoa</taxon>
        <taxon>Arthropoda</taxon>
        <taxon>Chelicerata</taxon>
        <taxon>Arachnida</taxon>
        <taxon>Araneae</taxon>
        <taxon>Araneomorphae</taxon>
        <taxon>Entelegynae</taxon>
        <taxon>Araneoidea</taxon>
        <taxon>Nephilidae</taxon>
        <taxon>Trichonephila</taxon>
        <taxon>Trichonephila inaurata</taxon>
    </lineage>
</organism>
<comment type="caution">
    <text evidence="2">The sequence shown here is derived from an EMBL/GenBank/DDBJ whole genome shotgun (WGS) entry which is preliminary data.</text>
</comment>
<evidence type="ECO:0000313" key="3">
    <source>
        <dbReference type="Proteomes" id="UP000886998"/>
    </source>
</evidence>
<dbReference type="EMBL" id="BMAV01010009">
    <property type="protein sequence ID" value="GFY54733.1"/>
    <property type="molecule type" value="Genomic_DNA"/>
</dbReference>
<feature type="compositionally biased region" description="Basic residues" evidence="1">
    <location>
        <begin position="103"/>
        <end position="118"/>
    </location>
</feature>
<feature type="compositionally biased region" description="Polar residues" evidence="1">
    <location>
        <begin position="499"/>
        <end position="524"/>
    </location>
</feature>
<dbReference type="OrthoDB" id="6020087at2759"/>
<evidence type="ECO:0000256" key="1">
    <source>
        <dbReference type="SAM" id="MobiDB-lite"/>
    </source>
</evidence>
<protein>
    <submittedName>
        <fullName evidence="2">Round spermatid basic protein 1-like protein</fullName>
    </submittedName>
</protein>
<evidence type="ECO:0000313" key="2">
    <source>
        <dbReference type="EMBL" id="GFY54733.1"/>
    </source>
</evidence>
<reference evidence="2" key="1">
    <citation type="submission" date="2020-08" db="EMBL/GenBank/DDBJ databases">
        <title>Multicomponent nature underlies the extraordinary mechanical properties of spider dragline silk.</title>
        <authorList>
            <person name="Kono N."/>
            <person name="Nakamura H."/>
            <person name="Mori M."/>
            <person name="Yoshida Y."/>
            <person name="Ohtoshi R."/>
            <person name="Malay A.D."/>
            <person name="Moran D.A.P."/>
            <person name="Tomita M."/>
            <person name="Numata K."/>
            <person name="Arakawa K."/>
        </authorList>
    </citation>
    <scope>NUCLEOTIDE SEQUENCE</scope>
</reference>
<accession>A0A8X6XK81</accession>
<feature type="compositionally biased region" description="Low complexity" evidence="1">
    <location>
        <begin position="463"/>
        <end position="473"/>
    </location>
</feature>
<proteinExistence type="predicted"/>
<feature type="compositionally biased region" description="Basic and acidic residues" evidence="1">
    <location>
        <begin position="556"/>
        <end position="585"/>
    </location>
</feature>
<sequence length="771" mass="87474">MASRRMSADDSEKNKCDEKNSDTFYIESEQERRNTNFIKSVVLPPHGHLKKRTEHCFRNLPGLPAPEDLHCNAKQSSSLKSEKYLNEKRGKKTERLRENMSVHHTKKKKHKEKGKHEHRSLNKEKQLSKHRDRPKEKSGEKSHKHKEHNSFTKKLSSLSFVSPEKGDSFYKSKNKSSLNKSASIKNINIPIQHPNTPSENIVNENELKTIKSSNEVLQLSNHVTEQSNPFPGKLLDSVNTEEKDLISHLHDDNSSVSAISDESCSKRKIDALQCNGDNHSNINELPCPKRFKVDSTLIDSHIKLEGESLNNSVALSLETNVLSNKDCGTNSVLDENHTDRTQTINESVDTASCKNEESSFEVKKESEKQNTSVSLSVPETQNILNNVTHCDTHKHFEIEKTEVSNSEIKSDSPEKTILNQCSDIYDDESVSSNCCTLNTNSTSSKKETCLDLPFLPVKPERTSSSSGFVNNESSDLKIEHSSKSSYIHKKKENESSKNFKLSGTSPHTIKSNKHSSQSKTSNSPAGDKIKDHSHKHQTKLKNNSCDKDKTKKSKHNRPDYIKIKSEVKSNSDSEKKLKVLKDENSVAKNSHLSNLEPKNLEVSKPKSSNDKDKGHKQAHKSNSNVLVKTDLCIRCRQRLTTHRNVSIQCKRDRHDKLCEKIGVSQKIPRLPQGLDMKHLKYGKYIRLEVYPNGGAALLHLYWDEISHLHRKELKCLAEEFLRCSHKYHFDVAIHRRFDVELSFIPIGKGKKGYSCNITVGKIDLLVTSVIQ</sequence>
<feature type="compositionally biased region" description="Basic and acidic residues" evidence="1">
    <location>
        <begin position="80"/>
        <end position="101"/>
    </location>
</feature>
<feature type="compositionally biased region" description="Basic and acidic residues" evidence="1">
    <location>
        <begin position="1"/>
        <end position="21"/>
    </location>
</feature>
<dbReference type="AlphaFoldDB" id="A0A8X6XK81"/>
<gene>
    <name evidence="2" type="primary">RSBN1L_1</name>
    <name evidence="2" type="ORF">TNIN_252312</name>
</gene>
<feature type="compositionally biased region" description="Basic and acidic residues" evidence="1">
    <location>
        <begin position="119"/>
        <end position="141"/>
    </location>
</feature>
<feature type="region of interest" description="Disordered" evidence="1">
    <location>
        <begin position="1"/>
        <end position="26"/>
    </location>
</feature>
<keyword evidence="3" id="KW-1185">Reference proteome</keyword>
<dbReference type="Proteomes" id="UP000886998">
    <property type="component" value="Unassembled WGS sequence"/>
</dbReference>
<feature type="region of interest" description="Disordered" evidence="1">
    <location>
        <begin position="61"/>
        <end position="158"/>
    </location>
</feature>
<name>A0A8X6XK81_9ARAC</name>
<feature type="region of interest" description="Disordered" evidence="1">
    <location>
        <begin position="460"/>
        <end position="621"/>
    </location>
</feature>
<feature type="compositionally biased region" description="Basic and acidic residues" evidence="1">
    <location>
        <begin position="598"/>
        <end position="615"/>
    </location>
</feature>